<organism evidence="1 2">
    <name type="scientific">Bacillus bingmayongensis</name>
    <dbReference type="NCBI Taxonomy" id="1150157"/>
    <lineage>
        <taxon>Bacteria</taxon>
        <taxon>Bacillati</taxon>
        <taxon>Bacillota</taxon>
        <taxon>Bacilli</taxon>
        <taxon>Bacillales</taxon>
        <taxon>Bacillaceae</taxon>
        <taxon>Bacillus</taxon>
    </lineage>
</organism>
<comment type="caution">
    <text evidence="1">The sequence shown here is derived from an EMBL/GenBank/DDBJ whole genome shotgun (WGS) entry which is preliminary data.</text>
</comment>
<dbReference type="Proteomes" id="UP001291930">
    <property type="component" value="Unassembled WGS sequence"/>
</dbReference>
<sequence length="149" mass="17011">MKKVLFTLTTAAFLVTGCSSSDSSRVKELTKEIEELKKTEGGTASEEWDKQPITNVLEKAEEIVKESKMAVPDILTMKLSLTRLKWEFLNVRSERLPREYEDAILDVLLQADAFIAGYEQDTLMDKDPVIENLEKSIKKVHTTAKRFEK</sequence>
<name>A0ABU5K3Q9_9BACI</name>
<reference evidence="2" key="1">
    <citation type="submission" date="2023-11" db="EMBL/GenBank/DDBJ databases">
        <title>Genome Sequence of Bacillus pseudomycoides stain BUPM19.</title>
        <authorList>
            <person name="Farhat A."/>
        </authorList>
    </citation>
    <scope>NUCLEOTIDE SEQUENCE [LARGE SCALE GENOMIC DNA]</scope>
    <source>
        <strain evidence="2">BUPM19</strain>
    </source>
</reference>
<accession>A0ABU5K3Q9</accession>
<evidence type="ECO:0008006" key="3">
    <source>
        <dbReference type="Google" id="ProtNLM"/>
    </source>
</evidence>
<evidence type="ECO:0000313" key="1">
    <source>
        <dbReference type="EMBL" id="MDZ5609941.1"/>
    </source>
</evidence>
<protein>
    <recommendedName>
        <fullName evidence="3">Lipoprotein</fullName>
    </recommendedName>
</protein>
<dbReference type="EMBL" id="JAXOVW010000094">
    <property type="protein sequence ID" value="MDZ5609941.1"/>
    <property type="molecule type" value="Genomic_DNA"/>
</dbReference>
<gene>
    <name evidence="1" type="ORF">U2I54_23540</name>
</gene>
<keyword evidence="2" id="KW-1185">Reference proteome</keyword>
<evidence type="ECO:0000313" key="2">
    <source>
        <dbReference type="Proteomes" id="UP001291930"/>
    </source>
</evidence>
<dbReference type="PROSITE" id="PS51257">
    <property type="entry name" value="PROKAR_LIPOPROTEIN"/>
    <property type="match status" value="1"/>
</dbReference>
<dbReference type="RefSeq" id="WP_207996369.1">
    <property type="nucleotide sequence ID" value="NZ_JAXOVW010000094.1"/>
</dbReference>
<proteinExistence type="predicted"/>